<keyword evidence="3" id="KW-1003">Cell membrane</keyword>
<dbReference type="KEGG" id="fsi:Flexsi_0180"/>
<accession>F8E7M7</accession>
<dbReference type="SUPFAM" id="SSF52540">
    <property type="entry name" value="P-loop containing nucleoside triphosphate hydrolases"/>
    <property type="match status" value="1"/>
</dbReference>
<feature type="domain" description="ABC transporter" evidence="10">
    <location>
        <begin position="3"/>
        <end position="237"/>
    </location>
</feature>
<keyword evidence="4" id="KW-0410">Iron transport</keyword>
<protein>
    <submittedName>
        <fullName evidence="11">Iron-chelate-transporting ATPase</fullName>
        <ecNumber evidence="11">3.6.3.34</ecNumber>
    </submittedName>
</protein>
<evidence type="ECO:0000256" key="3">
    <source>
        <dbReference type="ARBA" id="ARBA00022475"/>
    </source>
</evidence>
<keyword evidence="5" id="KW-0547">Nucleotide-binding</keyword>
<keyword evidence="6" id="KW-0067">ATP-binding</keyword>
<dbReference type="PANTHER" id="PTHR42771:SF3">
    <property type="entry name" value="PETROBACTIN IMPORT ATP-BINDING PROTEIN YCLP"/>
    <property type="match status" value="1"/>
</dbReference>
<dbReference type="STRING" id="717231.Flexsi_0180"/>
<dbReference type="PANTHER" id="PTHR42771">
    <property type="entry name" value="IRON(3+)-HYDROXAMATE IMPORT ATP-BINDING PROTEIN FHUC"/>
    <property type="match status" value="1"/>
</dbReference>
<evidence type="ECO:0000256" key="7">
    <source>
        <dbReference type="ARBA" id="ARBA00023004"/>
    </source>
</evidence>
<dbReference type="SMART" id="SM00382">
    <property type="entry name" value="AAA"/>
    <property type="match status" value="1"/>
</dbReference>
<gene>
    <name evidence="11" type="ordered locus">Flexsi_0180</name>
</gene>
<sequence>MNIGLKNLKIRYNTGFTLDIDNLIFPSGVITGILGPNGSGKSTLLKLISGIIDSQAGEITAGGKDIKTLSKAEVARCISYVPPQLDNFPMIRVFNLLEAGRYPYSLGFGILDKKDNEKINEALEICDLTEKKDFFLNQLSSGELQRALIAKAIAQDTGVVLMDEPFSNLDPKFTLKIIEIIESIKMNKTIIIAVHDVNIAHYLCDKLVGLKNGGLYFAFDNSSEFDVEKINSLYEVNFRYTDGNVVLDFK</sequence>
<dbReference type="HOGENOM" id="CLU_000604_1_11_0"/>
<dbReference type="Gene3D" id="3.40.50.300">
    <property type="entry name" value="P-loop containing nucleotide triphosphate hydrolases"/>
    <property type="match status" value="1"/>
</dbReference>
<dbReference type="InterPro" id="IPR051535">
    <property type="entry name" value="Siderophore_ABC-ATPase"/>
</dbReference>
<evidence type="ECO:0000256" key="6">
    <source>
        <dbReference type="ARBA" id="ARBA00022840"/>
    </source>
</evidence>
<evidence type="ECO:0000259" key="10">
    <source>
        <dbReference type="PROSITE" id="PS50893"/>
    </source>
</evidence>
<dbReference type="PROSITE" id="PS50893">
    <property type="entry name" value="ABC_TRANSPORTER_2"/>
    <property type="match status" value="1"/>
</dbReference>
<evidence type="ECO:0000313" key="11">
    <source>
        <dbReference type="EMBL" id="AEI13872.1"/>
    </source>
</evidence>
<dbReference type="RefSeq" id="WP_013885384.1">
    <property type="nucleotide sequence ID" value="NC_015672.1"/>
</dbReference>
<evidence type="ECO:0000256" key="8">
    <source>
        <dbReference type="ARBA" id="ARBA00023065"/>
    </source>
</evidence>
<comment type="subcellular location">
    <subcellularLocation>
        <location evidence="1">Cell membrane</location>
        <topology evidence="1">Peripheral membrane protein</topology>
    </subcellularLocation>
</comment>
<organism evidence="11 12">
    <name type="scientific">Flexistipes sinusarabici (strain ATCC 49648 / DSM 4947 / MAS 10)</name>
    <dbReference type="NCBI Taxonomy" id="717231"/>
    <lineage>
        <taxon>Bacteria</taxon>
        <taxon>Pseudomonadati</taxon>
        <taxon>Deferribacterota</taxon>
        <taxon>Deferribacteres</taxon>
        <taxon>Deferribacterales</taxon>
        <taxon>Flexistipitaceae</taxon>
        <taxon>Flexistipes</taxon>
    </lineage>
</organism>
<dbReference type="GO" id="GO:0016887">
    <property type="term" value="F:ATP hydrolysis activity"/>
    <property type="evidence" value="ECO:0007669"/>
    <property type="project" value="InterPro"/>
</dbReference>
<evidence type="ECO:0000256" key="9">
    <source>
        <dbReference type="ARBA" id="ARBA00023136"/>
    </source>
</evidence>
<dbReference type="InterPro" id="IPR017871">
    <property type="entry name" value="ABC_transporter-like_CS"/>
</dbReference>
<keyword evidence="8" id="KW-0406">Ion transport</keyword>
<dbReference type="AlphaFoldDB" id="F8E7M7"/>
<keyword evidence="11" id="KW-0378">Hydrolase</keyword>
<dbReference type="GO" id="GO:0005886">
    <property type="term" value="C:plasma membrane"/>
    <property type="evidence" value="ECO:0007669"/>
    <property type="project" value="UniProtKB-SubCell"/>
</dbReference>
<dbReference type="eggNOG" id="COG1120">
    <property type="taxonomic scope" value="Bacteria"/>
</dbReference>
<dbReference type="OrthoDB" id="9799337at2"/>
<keyword evidence="12" id="KW-1185">Reference proteome</keyword>
<reference evidence="11" key="1">
    <citation type="journal article" date="2011" name="Stand. Genomic Sci.">
        <title>Genome sequence of the moderately thermophilic halophile Flexistipes sinusarabici strain (MAS10).</title>
        <authorList>
            <person name="Lapidus A."/>
            <person name="Chertkov O."/>
            <person name="Nolan M."/>
            <person name="Lucas S."/>
            <person name="Hammon N."/>
            <person name="Deshpande S."/>
            <person name="Cheng J.F."/>
            <person name="Tapia R."/>
            <person name="Han C."/>
            <person name="Goodwin L."/>
            <person name="Pitluck S."/>
            <person name="Liolios K."/>
            <person name="Pagani I."/>
            <person name="Ivanova N."/>
            <person name="Huntemann M."/>
            <person name="Mavromatis K."/>
            <person name="Mikhailova N."/>
            <person name="Pati A."/>
            <person name="Chen A."/>
            <person name="Palaniappan K."/>
            <person name="Land M."/>
            <person name="Hauser L."/>
            <person name="Brambilla E.M."/>
            <person name="Rohde M."/>
            <person name="Abt B."/>
            <person name="Spring S."/>
            <person name="Goker M."/>
            <person name="Bristow J."/>
            <person name="Eisen J.A."/>
            <person name="Markowitz V."/>
            <person name="Hugenholtz P."/>
            <person name="Kyrpides N.C."/>
            <person name="Klenk H.P."/>
            <person name="Woyke T."/>
        </authorList>
    </citation>
    <scope>NUCLEOTIDE SEQUENCE [LARGE SCALE GENOMIC DNA]</scope>
    <source>
        <strain evidence="11">DSM 4947</strain>
    </source>
</reference>
<evidence type="ECO:0000256" key="5">
    <source>
        <dbReference type="ARBA" id="ARBA00022741"/>
    </source>
</evidence>
<dbReference type="EMBL" id="CP002858">
    <property type="protein sequence ID" value="AEI13872.1"/>
    <property type="molecule type" value="Genomic_DNA"/>
</dbReference>
<dbReference type="PROSITE" id="PS00211">
    <property type="entry name" value="ABC_TRANSPORTER_1"/>
    <property type="match status" value="1"/>
</dbReference>
<name>F8E7M7_FLESM</name>
<evidence type="ECO:0000313" key="12">
    <source>
        <dbReference type="Proteomes" id="UP000006621"/>
    </source>
</evidence>
<dbReference type="GO" id="GO:0005524">
    <property type="term" value="F:ATP binding"/>
    <property type="evidence" value="ECO:0007669"/>
    <property type="project" value="UniProtKB-KW"/>
</dbReference>
<dbReference type="CDD" id="cd03214">
    <property type="entry name" value="ABC_Iron-Siderophores_B12_Hemin"/>
    <property type="match status" value="1"/>
</dbReference>
<dbReference type="EC" id="3.6.3.34" evidence="11"/>
<dbReference type="InterPro" id="IPR003439">
    <property type="entry name" value="ABC_transporter-like_ATP-bd"/>
</dbReference>
<evidence type="ECO:0000256" key="4">
    <source>
        <dbReference type="ARBA" id="ARBA00022496"/>
    </source>
</evidence>
<keyword evidence="2" id="KW-0813">Transport</keyword>
<dbReference type="InterPro" id="IPR003593">
    <property type="entry name" value="AAA+_ATPase"/>
</dbReference>
<dbReference type="Proteomes" id="UP000006621">
    <property type="component" value="Chromosome"/>
</dbReference>
<dbReference type="Pfam" id="PF00005">
    <property type="entry name" value="ABC_tran"/>
    <property type="match status" value="1"/>
</dbReference>
<evidence type="ECO:0000256" key="2">
    <source>
        <dbReference type="ARBA" id="ARBA00022448"/>
    </source>
</evidence>
<dbReference type="GO" id="GO:0006826">
    <property type="term" value="P:iron ion transport"/>
    <property type="evidence" value="ECO:0007669"/>
    <property type="project" value="UniProtKB-KW"/>
</dbReference>
<dbReference type="InterPro" id="IPR027417">
    <property type="entry name" value="P-loop_NTPase"/>
</dbReference>
<keyword evidence="7" id="KW-0408">Iron</keyword>
<keyword evidence="9" id="KW-0472">Membrane</keyword>
<evidence type="ECO:0000256" key="1">
    <source>
        <dbReference type="ARBA" id="ARBA00004202"/>
    </source>
</evidence>
<proteinExistence type="predicted"/>